<dbReference type="GO" id="GO:0071978">
    <property type="term" value="P:bacterial-type flagellum-dependent swarming motility"/>
    <property type="evidence" value="ECO:0007669"/>
    <property type="project" value="TreeGrafter"/>
</dbReference>
<dbReference type="GO" id="GO:0009425">
    <property type="term" value="C:bacterial-type flagellum basal body"/>
    <property type="evidence" value="ECO:0007669"/>
    <property type="project" value="UniProtKB-SubCell"/>
</dbReference>
<evidence type="ECO:0000313" key="9">
    <source>
        <dbReference type="Proteomes" id="UP000199611"/>
    </source>
</evidence>
<evidence type="ECO:0000256" key="2">
    <source>
        <dbReference type="ARBA" id="ARBA00009677"/>
    </source>
</evidence>
<dbReference type="EMBL" id="FOUU01000001">
    <property type="protein sequence ID" value="SFM47626.1"/>
    <property type="molecule type" value="Genomic_DNA"/>
</dbReference>
<keyword evidence="8" id="KW-0969">Cilium</keyword>
<comment type="similarity">
    <text evidence="2 4">Belongs to the flagella basal body rod proteins family.</text>
</comment>
<keyword evidence="3 4" id="KW-0975">Bacterial flagellum</keyword>
<keyword evidence="9" id="KW-1185">Reference proteome</keyword>
<organism evidence="8 9">
    <name type="scientific">Thermodesulforhabdus norvegica</name>
    <dbReference type="NCBI Taxonomy" id="39841"/>
    <lineage>
        <taxon>Bacteria</taxon>
        <taxon>Pseudomonadati</taxon>
        <taxon>Thermodesulfobacteriota</taxon>
        <taxon>Syntrophobacteria</taxon>
        <taxon>Syntrophobacterales</taxon>
        <taxon>Thermodesulforhabdaceae</taxon>
        <taxon>Thermodesulforhabdus</taxon>
    </lineage>
</organism>
<comment type="subcellular location">
    <subcellularLocation>
        <location evidence="1 4">Bacterial flagellum basal body</location>
    </subcellularLocation>
</comment>
<dbReference type="Pfam" id="PF22692">
    <property type="entry name" value="LlgE_F_G_D1"/>
    <property type="match status" value="1"/>
</dbReference>
<feature type="domain" description="Flagellar hook protein FlgE/F/G-like D1" evidence="7">
    <location>
        <begin position="90"/>
        <end position="157"/>
    </location>
</feature>
<dbReference type="PANTHER" id="PTHR30435">
    <property type="entry name" value="FLAGELLAR PROTEIN"/>
    <property type="match status" value="1"/>
</dbReference>
<keyword evidence="8" id="KW-0966">Cell projection</keyword>
<dbReference type="InterPro" id="IPR020013">
    <property type="entry name" value="Flagellar_FlgE/F/G"/>
</dbReference>
<evidence type="ECO:0000256" key="4">
    <source>
        <dbReference type="RuleBase" id="RU362116"/>
    </source>
</evidence>
<dbReference type="InterPro" id="IPR001444">
    <property type="entry name" value="Flag_bb_rod_N"/>
</dbReference>
<dbReference type="Proteomes" id="UP000199611">
    <property type="component" value="Unassembled WGS sequence"/>
</dbReference>
<dbReference type="GO" id="GO:0005829">
    <property type="term" value="C:cytosol"/>
    <property type="evidence" value="ECO:0007669"/>
    <property type="project" value="TreeGrafter"/>
</dbReference>
<gene>
    <name evidence="8" type="ORF">SAMN05660836_00416</name>
</gene>
<dbReference type="PANTHER" id="PTHR30435:SF1">
    <property type="entry name" value="FLAGELLAR HOOK PROTEIN FLGE"/>
    <property type="match status" value="1"/>
</dbReference>
<keyword evidence="8" id="KW-0282">Flagellum</keyword>
<dbReference type="SUPFAM" id="SSF117143">
    <property type="entry name" value="Flagellar hook protein flgE"/>
    <property type="match status" value="1"/>
</dbReference>
<dbReference type="NCBIfam" id="TIGR03506">
    <property type="entry name" value="FlgEFG_subfam"/>
    <property type="match status" value="2"/>
</dbReference>
<feature type="domain" description="Flagellar basal-body/hook protein C-terminal" evidence="6">
    <location>
        <begin position="219"/>
        <end position="261"/>
    </location>
</feature>
<comment type="function">
    <text evidence="4">A flexible structure which links the flagellar filament to the drive apparatus in the basal body.</text>
</comment>
<evidence type="ECO:0000259" key="6">
    <source>
        <dbReference type="Pfam" id="PF06429"/>
    </source>
</evidence>
<dbReference type="Pfam" id="PF00460">
    <property type="entry name" value="Flg_bb_rod"/>
    <property type="match status" value="1"/>
</dbReference>
<dbReference type="GO" id="GO:0009424">
    <property type="term" value="C:bacterial-type flagellum hook"/>
    <property type="evidence" value="ECO:0007669"/>
    <property type="project" value="TreeGrafter"/>
</dbReference>
<sequence length="263" mass="28057">MAGLGTAMYNGVSGLRSFSTAISVVSDNIANAGTTAFKSNEIRFADLVSSYYSTISSFNDREGAGSYPLAILTDWGQGPMINTSKWSDMAINGEGFFVVRDAQGNNFYTRDGSFYVNANGELVNYLGYSLLDVGGNPITLDLDQYSGFVVNSNGEIYGIEAATGNMSTDPLATIGLVTFRDPNGLIRVGNNLYREGPNSGRQDPAQPGTNGLGTIMSYTIEGSNVDLSEELVNMVIYQANFNANSKVITTAADMLNTAVNIVR</sequence>
<name>A0A1I4R6L1_9BACT</name>
<dbReference type="InterPro" id="IPR037925">
    <property type="entry name" value="FlgE/F/G-like"/>
</dbReference>
<evidence type="ECO:0000313" key="8">
    <source>
        <dbReference type="EMBL" id="SFM47626.1"/>
    </source>
</evidence>
<evidence type="ECO:0000259" key="7">
    <source>
        <dbReference type="Pfam" id="PF22692"/>
    </source>
</evidence>
<dbReference type="AlphaFoldDB" id="A0A1I4R6L1"/>
<evidence type="ECO:0000259" key="5">
    <source>
        <dbReference type="Pfam" id="PF00460"/>
    </source>
</evidence>
<dbReference type="STRING" id="39841.SAMN05660836_00416"/>
<reference evidence="8 9" key="1">
    <citation type="submission" date="2016-10" db="EMBL/GenBank/DDBJ databases">
        <authorList>
            <person name="de Groot N.N."/>
        </authorList>
    </citation>
    <scope>NUCLEOTIDE SEQUENCE [LARGE SCALE GENOMIC DNA]</scope>
    <source>
        <strain evidence="8 9">DSM 9990</strain>
    </source>
</reference>
<proteinExistence type="inferred from homology"/>
<dbReference type="OrthoDB" id="9804559at2"/>
<dbReference type="InterPro" id="IPR010930">
    <property type="entry name" value="Flg_bb/hook_C_dom"/>
</dbReference>
<dbReference type="Pfam" id="PF06429">
    <property type="entry name" value="Flg_bbr_C"/>
    <property type="match status" value="1"/>
</dbReference>
<evidence type="ECO:0000256" key="1">
    <source>
        <dbReference type="ARBA" id="ARBA00004117"/>
    </source>
</evidence>
<evidence type="ECO:0000256" key="3">
    <source>
        <dbReference type="ARBA" id="ARBA00023143"/>
    </source>
</evidence>
<protein>
    <recommendedName>
        <fullName evidence="4">Flagellar hook protein FlgE</fullName>
    </recommendedName>
</protein>
<feature type="domain" description="Flagellar basal body rod protein N-terminal" evidence="5">
    <location>
        <begin position="8"/>
        <end position="38"/>
    </location>
</feature>
<dbReference type="RefSeq" id="WP_093393110.1">
    <property type="nucleotide sequence ID" value="NZ_FOUU01000001.1"/>
</dbReference>
<accession>A0A1I4R6L1</accession>
<dbReference type="InterPro" id="IPR053967">
    <property type="entry name" value="LlgE_F_G-like_D1"/>
</dbReference>